<dbReference type="EMBL" id="JADJNC010000030">
    <property type="protein sequence ID" value="MBK7424412.1"/>
    <property type="molecule type" value="Genomic_DNA"/>
</dbReference>
<feature type="signal peptide" evidence="5">
    <location>
        <begin position="1"/>
        <end position="29"/>
    </location>
</feature>
<reference evidence="7" key="1">
    <citation type="submission" date="2020-10" db="EMBL/GenBank/DDBJ databases">
        <title>Connecting structure to function with the recovery of over 1000 high-quality activated sludge metagenome-assembled genomes encoding full-length rRNA genes using long-read sequencing.</title>
        <authorList>
            <person name="Singleton C.M."/>
            <person name="Petriglieri F."/>
            <person name="Kristensen J.M."/>
            <person name="Kirkegaard R.H."/>
            <person name="Michaelsen T.Y."/>
            <person name="Andersen M.H."/>
            <person name="Karst S.M."/>
            <person name="Dueholm M.S."/>
            <person name="Nielsen P.H."/>
            <person name="Albertsen M."/>
        </authorList>
    </citation>
    <scope>NUCLEOTIDE SEQUENCE</scope>
    <source>
        <strain evidence="7">EsbW_18-Q3-R4-48_MAXAC.044</strain>
    </source>
</reference>
<dbReference type="SUPFAM" id="SSF54427">
    <property type="entry name" value="NTF2-like"/>
    <property type="match status" value="1"/>
</dbReference>
<evidence type="ECO:0000259" key="6">
    <source>
        <dbReference type="Pfam" id="PF24125"/>
    </source>
</evidence>
<dbReference type="Pfam" id="PF24125">
    <property type="entry name" value="Cds6_C"/>
    <property type="match status" value="1"/>
</dbReference>
<accession>A0A9D7I9Q8</accession>
<dbReference type="Gene3D" id="1.25.40.10">
    <property type="entry name" value="Tetratricopeptide repeat domain"/>
    <property type="match status" value="1"/>
</dbReference>
<evidence type="ECO:0000256" key="2">
    <source>
        <dbReference type="ARBA" id="ARBA00022803"/>
    </source>
</evidence>
<dbReference type="InterPro" id="IPR019734">
    <property type="entry name" value="TPR_rpt"/>
</dbReference>
<evidence type="ECO:0000256" key="3">
    <source>
        <dbReference type="PROSITE-ProRule" id="PRU00339"/>
    </source>
</evidence>
<sequence length="371" mass="40108">MRPNSQTPSLARLSAIILGLLLSASVSFADAQTLPEIQRLMKQNQMPQALEKVDLYISSKPKDAQGRFLRGLILTEMGRPADAIAVFTKLTEDFPELPEPYNNLAVLYAQQKQYDKARAALEMAIRTHPSYSIAHENLGDVYAKLASQAYDKALQLDSSNTATQTKLSMIKELISTSSKPGVKPGAAASRPANEPVKTATLEPTRATPATSPAAAPAVAVAPSNPPGKPLEKVAEPSTAAKSPEAVTPEPPAEKSPLAAASESEVSKALQGWASAWSRKDVKSYLGYYANDFQTPNGMPRKAWEAERTQRIDKPGKLQVSVDEINVSVNGDKATVRFRQHYSSPTLKSSANKTVVFVKSGGKWLIQQERVV</sequence>
<protein>
    <submittedName>
        <fullName evidence="7">Tetratricopeptide repeat protein</fullName>
    </submittedName>
</protein>
<gene>
    <name evidence="7" type="ORF">IPJ48_15765</name>
</gene>
<name>A0A9D7I9Q8_9RHOO</name>
<dbReference type="SMART" id="SM00028">
    <property type="entry name" value="TPR"/>
    <property type="match status" value="3"/>
</dbReference>
<dbReference type="Pfam" id="PF14559">
    <property type="entry name" value="TPR_19"/>
    <property type="match status" value="1"/>
</dbReference>
<feature type="chain" id="PRO_5039392300" evidence="5">
    <location>
        <begin position="30"/>
        <end position="371"/>
    </location>
</feature>
<dbReference type="InterPro" id="IPR051685">
    <property type="entry name" value="Ycf3/AcsC/BcsC/TPR_MFPF"/>
</dbReference>
<feature type="domain" description="Cds6 C-terminal" evidence="6">
    <location>
        <begin position="265"/>
        <end position="368"/>
    </location>
</feature>
<evidence type="ECO:0000313" key="7">
    <source>
        <dbReference type="EMBL" id="MBK7424412.1"/>
    </source>
</evidence>
<dbReference type="PANTHER" id="PTHR44943:SF8">
    <property type="entry name" value="TPR REPEAT-CONTAINING PROTEIN MJ0263"/>
    <property type="match status" value="1"/>
</dbReference>
<organism evidence="7 8">
    <name type="scientific">Candidatus Propionivibrio dominans</name>
    <dbReference type="NCBI Taxonomy" id="2954373"/>
    <lineage>
        <taxon>Bacteria</taxon>
        <taxon>Pseudomonadati</taxon>
        <taxon>Pseudomonadota</taxon>
        <taxon>Betaproteobacteria</taxon>
        <taxon>Rhodocyclales</taxon>
        <taxon>Rhodocyclaceae</taxon>
        <taxon>Propionivibrio</taxon>
    </lineage>
</organism>
<dbReference type="InterPro" id="IPR011990">
    <property type="entry name" value="TPR-like_helical_dom_sf"/>
</dbReference>
<proteinExistence type="predicted"/>
<feature type="repeat" description="TPR" evidence="3">
    <location>
        <begin position="98"/>
        <end position="131"/>
    </location>
</feature>
<dbReference type="InterPro" id="IPR056203">
    <property type="entry name" value="Cds6_C"/>
</dbReference>
<dbReference type="PANTHER" id="PTHR44943">
    <property type="entry name" value="CELLULOSE SYNTHASE OPERON PROTEIN C"/>
    <property type="match status" value="1"/>
</dbReference>
<evidence type="ECO:0000256" key="1">
    <source>
        <dbReference type="ARBA" id="ARBA00022737"/>
    </source>
</evidence>
<dbReference type="AlphaFoldDB" id="A0A9D7I9Q8"/>
<dbReference type="Gene3D" id="3.10.450.50">
    <property type="match status" value="1"/>
</dbReference>
<feature type="region of interest" description="Disordered" evidence="4">
    <location>
        <begin position="177"/>
        <end position="261"/>
    </location>
</feature>
<comment type="caution">
    <text evidence="7">The sequence shown here is derived from an EMBL/GenBank/DDBJ whole genome shotgun (WGS) entry which is preliminary data.</text>
</comment>
<dbReference type="Proteomes" id="UP000886602">
    <property type="component" value="Unassembled WGS sequence"/>
</dbReference>
<keyword evidence="2 3" id="KW-0802">TPR repeat</keyword>
<evidence type="ECO:0000313" key="8">
    <source>
        <dbReference type="Proteomes" id="UP000886602"/>
    </source>
</evidence>
<evidence type="ECO:0000256" key="5">
    <source>
        <dbReference type="SAM" id="SignalP"/>
    </source>
</evidence>
<dbReference type="SUPFAM" id="SSF48452">
    <property type="entry name" value="TPR-like"/>
    <property type="match status" value="1"/>
</dbReference>
<keyword evidence="1" id="KW-0677">Repeat</keyword>
<feature type="compositionally biased region" description="Low complexity" evidence="4">
    <location>
        <begin position="206"/>
        <end position="222"/>
    </location>
</feature>
<dbReference type="PROSITE" id="PS50005">
    <property type="entry name" value="TPR"/>
    <property type="match status" value="1"/>
</dbReference>
<keyword evidence="5" id="KW-0732">Signal</keyword>
<evidence type="ECO:0000256" key="4">
    <source>
        <dbReference type="SAM" id="MobiDB-lite"/>
    </source>
</evidence>
<dbReference type="InterPro" id="IPR032710">
    <property type="entry name" value="NTF2-like_dom_sf"/>
</dbReference>